<dbReference type="Proteomes" id="UP001372338">
    <property type="component" value="Unassembled WGS sequence"/>
</dbReference>
<dbReference type="PANTHER" id="PTHR31500">
    <property type="entry name" value="AT-HOOK MOTIF NUCLEAR-LOCALIZED PROTEIN 9"/>
    <property type="match status" value="1"/>
</dbReference>
<dbReference type="Pfam" id="PF03479">
    <property type="entry name" value="PCC"/>
    <property type="match status" value="1"/>
</dbReference>
<dbReference type="EMBL" id="JAYWIO010000003">
    <property type="protein sequence ID" value="KAK7274476.1"/>
    <property type="molecule type" value="Genomic_DNA"/>
</dbReference>
<gene>
    <name evidence="7" type="ORF">RIF29_15567</name>
</gene>
<name>A0AAN9FFT5_CROPI</name>
<comment type="function">
    <text evidence="5">Transcription factor that specifically binds AT-rich DNA sequences related to the nuclear matrix attachment regions (MARs).</text>
</comment>
<dbReference type="Gene3D" id="3.30.1330.80">
    <property type="entry name" value="Hypothetical protein, similar to alpha- acetolactate decarboxylase, domain 2"/>
    <property type="match status" value="1"/>
</dbReference>
<evidence type="ECO:0000256" key="1">
    <source>
        <dbReference type="ARBA" id="ARBA00023015"/>
    </source>
</evidence>
<evidence type="ECO:0000256" key="4">
    <source>
        <dbReference type="ARBA" id="ARBA00023242"/>
    </source>
</evidence>
<sequence>MATGFAAHYGQYCGPSRQYLAQDVGSNIISFFKQIPQDEIGYIMSAFGLVSTVTLDEGYAGTVTYQGQFHIINLSGSYFPTTQTGGLFITCKGLDGSVICGPIVGPLIAACEVKVITERFTYVEPRIPRPKREKKKPSWIKDYVFDEEDDYVLNWLSK</sequence>
<evidence type="ECO:0000256" key="5">
    <source>
        <dbReference type="RuleBase" id="RU367031"/>
    </source>
</evidence>
<comment type="subcellular location">
    <subcellularLocation>
        <location evidence="5">Nucleus</location>
    </subcellularLocation>
</comment>
<organism evidence="7 8">
    <name type="scientific">Crotalaria pallida</name>
    <name type="common">Smooth rattlebox</name>
    <name type="synonym">Crotalaria striata</name>
    <dbReference type="NCBI Taxonomy" id="3830"/>
    <lineage>
        <taxon>Eukaryota</taxon>
        <taxon>Viridiplantae</taxon>
        <taxon>Streptophyta</taxon>
        <taxon>Embryophyta</taxon>
        <taxon>Tracheophyta</taxon>
        <taxon>Spermatophyta</taxon>
        <taxon>Magnoliopsida</taxon>
        <taxon>eudicotyledons</taxon>
        <taxon>Gunneridae</taxon>
        <taxon>Pentapetalae</taxon>
        <taxon>rosids</taxon>
        <taxon>fabids</taxon>
        <taxon>Fabales</taxon>
        <taxon>Fabaceae</taxon>
        <taxon>Papilionoideae</taxon>
        <taxon>50 kb inversion clade</taxon>
        <taxon>genistoids sensu lato</taxon>
        <taxon>core genistoids</taxon>
        <taxon>Crotalarieae</taxon>
        <taxon>Crotalaria</taxon>
    </lineage>
</organism>
<dbReference type="SUPFAM" id="SSF117856">
    <property type="entry name" value="AF0104/ALDC/Ptd012-like"/>
    <property type="match status" value="1"/>
</dbReference>
<dbReference type="AlphaFoldDB" id="A0AAN9FFT5"/>
<evidence type="ECO:0000256" key="2">
    <source>
        <dbReference type="ARBA" id="ARBA00023125"/>
    </source>
</evidence>
<proteinExistence type="predicted"/>
<dbReference type="PROSITE" id="PS51742">
    <property type="entry name" value="PPC"/>
    <property type="match status" value="1"/>
</dbReference>
<evidence type="ECO:0000313" key="8">
    <source>
        <dbReference type="Proteomes" id="UP001372338"/>
    </source>
</evidence>
<evidence type="ECO:0000313" key="7">
    <source>
        <dbReference type="EMBL" id="KAK7274476.1"/>
    </source>
</evidence>
<dbReference type="PANTHER" id="PTHR31500:SF57">
    <property type="entry name" value="AT-HOOK MOTIF NUCLEAR-LOCALIZED PROTEIN 10"/>
    <property type="match status" value="1"/>
</dbReference>
<keyword evidence="1 5" id="KW-0805">Transcription regulation</keyword>
<keyword evidence="2 5" id="KW-0238">DNA-binding</keyword>
<feature type="domain" description="PPC" evidence="6">
    <location>
        <begin position="7"/>
        <end position="142"/>
    </location>
</feature>
<dbReference type="CDD" id="cd11378">
    <property type="entry name" value="DUF296"/>
    <property type="match status" value="1"/>
</dbReference>
<protein>
    <recommendedName>
        <fullName evidence="5">AT-hook motif nuclear-localized protein</fullName>
    </recommendedName>
</protein>
<comment type="caution">
    <text evidence="7">The sequence shown here is derived from an EMBL/GenBank/DDBJ whole genome shotgun (WGS) entry which is preliminary data.</text>
</comment>
<keyword evidence="8" id="KW-1185">Reference proteome</keyword>
<dbReference type="InterPro" id="IPR039605">
    <property type="entry name" value="AHL"/>
</dbReference>
<dbReference type="GO" id="GO:0003680">
    <property type="term" value="F:minor groove of adenine-thymine-rich DNA binding"/>
    <property type="evidence" value="ECO:0007669"/>
    <property type="project" value="UniProtKB-UniRule"/>
</dbReference>
<accession>A0AAN9FFT5</accession>
<keyword evidence="3 5" id="KW-0804">Transcription</keyword>
<dbReference type="InterPro" id="IPR005175">
    <property type="entry name" value="PPC_dom"/>
</dbReference>
<comment type="domain">
    <text evidence="5">The PPC domain mediates interactions between AHL proteins.</text>
</comment>
<keyword evidence="4 5" id="KW-0539">Nucleus</keyword>
<reference evidence="7 8" key="1">
    <citation type="submission" date="2024-01" db="EMBL/GenBank/DDBJ databases">
        <title>The genomes of 5 underutilized Papilionoideae crops provide insights into root nodulation and disease resistanc.</title>
        <authorList>
            <person name="Yuan L."/>
        </authorList>
    </citation>
    <scope>NUCLEOTIDE SEQUENCE [LARGE SCALE GENOMIC DNA]</scope>
    <source>
        <strain evidence="7">ZHUSHIDOU_FW_LH</strain>
        <tissue evidence="7">Leaf</tissue>
    </source>
</reference>
<evidence type="ECO:0000256" key="3">
    <source>
        <dbReference type="ARBA" id="ARBA00023163"/>
    </source>
</evidence>
<dbReference type="GO" id="GO:0005634">
    <property type="term" value="C:nucleus"/>
    <property type="evidence" value="ECO:0007669"/>
    <property type="project" value="UniProtKB-SubCell"/>
</dbReference>
<evidence type="ECO:0000259" key="6">
    <source>
        <dbReference type="PROSITE" id="PS51742"/>
    </source>
</evidence>